<evidence type="ECO:0000256" key="1">
    <source>
        <dbReference type="ARBA" id="ARBA00010577"/>
    </source>
</evidence>
<feature type="region of interest" description="Disordered" evidence="6">
    <location>
        <begin position="1"/>
        <end position="23"/>
    </location>
</feature>
<dbReference type="Proteomes" id="UP000786693">
    <property type="component" value="Unassembled WGS sequence"/>
</dbReference>
<comment type="caution">
    <text evidence="7">The sequence shown here is derived from an EMBL/GenBank/DDBJ whole genome shotgun (WGS) entry which is preliminary data.</text>
</comment>
<evidence type="ECO:0000256" key="2">
    <source>
        <dbReference type="ARBA" id="ARBA00016013"/>
    </source>
</evidence>
<comment type="similarity">
    <text evidence="1 5">Belongs to the FlgD family.</text>
</comment>
<name>A0ABQ4NQE9_9RHOB</name>
<evidence type="ECO:0000256" key="5">
    <source>
        <dbReference type="RuleBase" id="RU362076"/>
    </source>
</evidence>
<dbReference type="InterPro" id="IPR005648">
    <property type="entry name" value="FlgD"/>
</dbReference>
<evidence type="ECO:0000313" key="8">
    <source>
        <dbReference type="Proteomes" id="UP000786693"/>
    </source>
</evidence>
<keyword evidence="3 5" id="KW-1005">Bacterial flagellum biogenesis</keyword>
<sequence length="219" mass="22880">MDITSVTQASTSPPSQEAQSRQALSSDLDTFLKLLTAQIENQDPLEPTDGTEYAAQLAQFSSVEQSVRTNELLSELIAGQGQQDSASAADLIGLEVRHTGAVVVNGAATPLLLDIPLAADRAELVAYDPSGTEVLRRPIDPTTQTLEWSGGDGRGGTLPDGVYTLKTAAYAGAQDLGERAVGHYGKVKEVTLGPDGTRLILPGAVSLPLSEMEAVRAPA</sequence>
<reference evidence="7 8" key="1">
    <citation type="submission" date="2021-05" db="EMBL/GenBank/DDBJ databases">
        <title>Bacteria Genome sequencing.</title>
        <authorList>
            <person name="Takabe Y."/>
            <person name="Nakajima Y."/>
            <person name="Suzuki S."/>
            <person name="Shiozaki T."/>
        </authorList>
    </citation>
    <scope>NUCLEOTIDE SEQUENCE [LARGE SCALE GENOMIC DNA]</scope>
    <source>
        <strain evidence="7 8">AI_62</strain>
    </source>
</reference>
<protein>
    <recommendedName>
        <fullName evidence="2 5">Basal-body rod modification protein FlgD</fullName>
    </recommendedName>
</protein>
<keyword evidence="8" id="KW-1185">Reference proteome</keyword>
<dbReference type="Pfam" id="PF03963">
    <property type="entry name" value="FlgD"/>
    <property type="match status" value="1"/>
</dbReference>
<evidence type="ECO:0000256" key="3">
    <source>
        <dbReference type="ARBA" id="ARBA00022795"/>
    </source>
</evidence>
<organism evidence="7 8">
    <name type="scientific">Jannaschia pagri</name>
    <dbReference type="NCBI Taxonomy" id="2829797"/>
    <lineage>
        <taxon>Bacteria</taxon>
        <taxon>Pseudomonadati</taxon>
        <taxon>Pseudomonadota</taxon>
        <taxon>Alphaproteobacteria</taxon>
        <taxon>Rhodobacterales</taxon>
        <taxon>Roseobacteraceae</taxon>
        <taxon>Jannaschia</taxon>
    </lineage>
</organism>
<evidence type="ECO:0000313" key="7">
    <source>
        <dbReference type="EMBL" id="GIT96625.1"/>
    </source>
</evidence>
<dbReference type="RefSeq" id="WP_220750128.1">
    <property type="nucleotide sequence ID" value="NZ_BPFH01000007.1"/>
</dbReference>
<accession>A0ABQ4NQE9</accession>
<evidence type="ECO:0000256" key="6">
    <source>
        <dbReference type="SAM" id="MobiDB-lite"/>
    </source>
</evidence>
<gene>
    <name evidence="7" type="primary">flgD</name>
    <name evidence="7" type="ORF">JANAI62_32480</name>
</gene>
<dbReference type="Gene3D" id="2.60.40.4070">
    <property type="match status" value="1"/>
</dbReference>
<dbReference type="Gene3D" id="2.30.30.910">
    <property type="match status" value="1"/>
</dbReference>
<dbReference type="EMBL" id="BPFH01000007">
    <property type="protein sequence ID" value="GIT96625.1"/>
    <property type="molecule type" value="Genomic_DNA"/>
</dbReference>
<comment type="function">
    <text evidence="4 5">Required for flagellar hook formation. May act as a scaffolding protein.</text>
</comment>
<evidence type="ECO:0000256" key="4">
    <source>
        <dbReference type="ARBA" id="ARBA00024746"/>
    </source>
</evidence>
<proteinExistence type="inferred from homology"/>